<proteinExistence type="predicted"/>
<dbReference type="InterPro" id="IPR036465">
    <property type="entry name" value="vWFA_dom_sf"/>
</dbReference>
<dbReference type="Pfam" id="PF08434">
    <property type="entry name" value="CLCA"/>
    <property type="match status" value="1"/>
</dbReference>
<keyword evidence="2" id="KW-1185">Reference proteome</keyword>
<evidence type="ECO:0000313" key="3">
    <source>
        <dbReference type="RefSeq" id="XP_022255984.1"/>
    </source>
</evidence>
<evidence type="ECO:0000259" key="1">
    <source>
        <dbReference type="PROSITE" id="PS50234"/>
    </source>
</evidence>
<dbReference type="Gene3D" id="3.40.50.410">
    <property type="entry name" value="von Willebrand factor, type A domain"/>
    <property type="match status" value="1"/>
</dbReference>
<name>A0ABM1TJC8_LIMPO</name>
<sequence>MSQHFLPKVAHFCDGTGKYQHNVEAPTKHNALCREESTWSVIKQNPDFIDGNNSPQTVRLPDVDFKYVQEKNPRIVIAFDSSGNMNPFDRFSILLSALKKVLNEFPLGIEMGMVHFNEEAHIVKEMTILNANEESFIKVLPDRPVGEQACVECGIQKSLELLSTNSQSIYGSTVVLVTTGDITEKKIQLLKKNLTASSVRLFVILYHESENATASLQSLAHSTTGRLIHVREENINKSLSFTNLVNLYEAFQLVLLGHSWEYSDLPITVMFTIVKLIIAFSLHTTGGPHI</sequence>
<evidence type="ECO:0000313" key="2">
    <source>
        <dbReference type="Proteomes" id="UP000694941"/>
    </source>
</evidence>
<dbReference type="CDD" id="cd00198">
    <property type="entry name" value="vWFA"/>
    <property type="match status" value="1"/>
</dbReference>
<dbReference type="Pfam" id="PF00092">
    <property type="entry name" value="VWA"/>
    <property type="match status" value="1"/>
</dbReference>
<dbReference type="SUPFAM" id="SSF53300">
    <property type="entry name" value="vWA-like"/>
    <property type="match status" value="1"/>
</dbReference>
<gene>
    <name evidence="3" type="primary">LOC111088929</name>
</gene>
<dbReference type="InterPro" id="IPR013642">
    <property type="entry name" value="CLCA_N"/>
</dbReference>
<organism evidence="2 3">
    <name type="scientific">Limulus polyphemus</name>
    <name type="common">Atlantic horseshoe crab</name>
    <dbReference type="NCBI Taxonomy" id="6850"/>
    <lineage>
        <taxon>Eukaryota</taxon>
        <taxon>Metazoa</taxon>
        <taxon>Ecdysozoa</taxon>
        <taxon>Arthropoda</taxon>
        <taxon>Chelicerata</taxon>
        <taxon>Merostomata</taxon>
        <taxon>Xiphosura</taxon>
        <taxon>Limulidae</taxon>
        <taxon>Limulus</taxon>
    </lineage>
</organism>
<dbReference type="InterPro" id="IPR002035">
    <property type="entry name" value="VWF_A"/>
</dbReference>
<dbReference type="Proteomes" id="UP000694941">
    <property type="component" value="Unplaced"/>
</dbReference>
<dbReference type="GeneID" id="111088929"/>
<dbReference type="RefSeq" id="XP_022255984.1">
    <property type="nucleotide sequence ID" value="XM_022400276.1"/>
</dbReference>
<feature type="domain" description="VWFA" evidence="1">
    <location>
        <begin position="74"/>
        <end position="251"/>
    </location>
</feature>
<accession>A0ABM1TJC8</accession>
<reference evidence="3" key="1">
    <citation type="submission" date="2025-08" db="UniProtKB">
        <authorList>
            <consortium name="RefSeq"/>
        </authorList>
    </citation>
    <scope>IDENTIFICATION</scope>
    <source>
        <tissue evidence="3">Muscle</tissue>
    </source>
</reference>
<dbReference type="SMART" id="SM00327">
    <property type="entry name" value="VWA"/>
    <property type="match status" value="1"/>
</dbReference>
<dbReference type="PROSITE" id="PS50234">
    <property type="entry name" value="VWFA"/>
    <property type="match status" value="1"/>
</dbReference>
<protein>
    <submittedName>
        <fullName evidence="3">Calcium-activated chloride channel regulator 4A-like</fullName>
    </submittedName>
</protein>